<organism evidence="5 6">
    <name type="scientific">Kluyveromyces marxianus</name>
    <name type="common">Yeast</name>
    <name type="synonym">Candida kefyr</name>
    <dbReference type="NCBI Taxonomy" id="4911"/>
    <lineage>
        <taxon>Eukaryota</taxon>
        <taxon>Fungi</taxon>
        <taxon>Dikarya</taxon>
        <taxon>Ascomycota</taxon>
        <taxon>Saccharomycotina</taxon>
        <taxon>Saccharomycetes</taxon>
        <taxon>Saccharomycetales</taxon>
        <taxon>Saccharomycetaceae</taxon>
        <taxon>Kluyveromyces</taxon>
    </lineage>
</organism>
<feature type="region of interest" description="Disordered" evidence="3">
    <location>
        <begin position="474"/>
        <end position="505"/>
    </location>
</feature>
<feature type="region of interest" description="Disordered" evidence="3">
    <location>
        <begin position="680"/>
        <end position="929"/>
    </location>
</feature>
<dbReference type="Pfam" id="PF08518">
    <property type="entry name" value="GIT_SHD"/>
    <property type="match status" value="2"/>
</dbReference>
<evidence type="ECO:0000259" key="4">
    <source>
        <dbReference type="SMART" id="SM00555"/>
    </source>
</evidence>
<evidence type="ECO:0000256" key="2">
    <source>
        <dbReference type="SAM" id="Coils"/>
    </source>
</evidence>
<dbReference type="PANTHER" id="PTHR21601">
    <property type="entry name" value="SPA2 PROTEIN"/>
    <property type="match status" value="1"/>
</dbReference>
<feature type="compositionally biased region" description="Polar residues" evidence="3">
    <location>
        <begin position="878"/>
        <end position="915"/>
    </location>
</feature>
<feature type="compositionally biased region" description="Basic and acidic residues" evidence="3">
    <location>
        <begin position="171"/>
        <end position="183"/>
    </location>
</feature>
<feature type="compositionally biased region" description="Basic and acidic residues" evidence="3">
    <location>
        <begin position="483"/>
        <end position="497"/>
    </location>
</feature>
<feature type="coiled-coil region" evidence="2">
    <location>
        <begin position="368"/>
        <end position="471"/>
    </location>
</feature>
<feature type="compositionally biased region" description="Basic and acidic residues" evidence="3">
    <location>
        <begin position="946"/>
        <end position="959"/>
    </location>
</feature>
<feature type="compositionally biased region" description="Acidic residues" evidence="3">
    <location>
        <begin position="208"/>
        <end position="224"/>
    </location>
</feature>
<feature type="compositionally biased region" description="Basic and acidic residues" evidence="3">
    <location>
        <begin position="230"/>
        <end position="253"/>
    </location>
</feature>
<feature type="compositionally biased region" description="Polar residues" evidence="3">
    <location>
        <begin position="258"/>
        <end position="278"/>
    </location>
</feature>
<feature type="compositionally biased region" description="Polar residues" evidence="3">
    <location>
        <begin position="187"/>
        <end position="199"/>
    </location>
</feature>
<feature type="domain" description="GIT Spa2 homology (SHD)" evidence="4">
    <location>
        <begin position="95"/>
        <end position="125"/>
    </location>
</feature>
<feature type="region of interest" description="Disordered" evidence="3">
    <location>
        <begin position="128"/>
        <end position="305"/>
    </location>
</feature>
<dbReference type="SMART" id="SM00555">
    <property type="entry name" value="GIT"/>
    <property type="match status" value="2"/>
</dbReference>
<dbReference type="Gene3D" id="1.20.120.330">
    <property type="entry name" value="Nucleotidyltransferases domain 2"/>
    <property type="match status" value="1"/>
</dbReference>
<dbReference type="InterPro" id="IPR039892">
    <property type="entry name" value="Spa2/Sph1"/>
</dbReference>
<feature type="compositionally biased region" description="Basic and acidic residues" evidence="3">
    <location>
        <begin position="859"/>
        <end position="871"/>
    </location>
</feature>
<evidence type="ECO:0000256" key="3">
    <source>
        <dbReference type="SAM" id="MobiDB-lite"/>
    </source>
</evidence>
<reference evidence="5 6" key="1">
    <citation type="submission" date="2016-03" db="EMBL/GenBank/DDBJ databases">
        <title>How can Kluyveromyces marxianus grow so fast - potential evolutionary course in Saccharomyces Complex revealed by comparative genomics.</title>
        <authorList>
            <person name="Mo W."/>
            <person name="Lu W."/>
            <person name="Yang X."/>
            <person name="Qi J."/>
            <person name="Lv H."/>
        </authorList>
    </citation>
    <scope>NUCLEOTIDE SEQUENCE [LARGE SCALE GENOMIC DNA]</scope>
    <source>
        <strain evidence="5 6">FIM1</strain>
    </source>
</reference>
<keyword evidence="1" id="KW-0677">Repeat</keyword>
<name>A0ABX6EWQ1_KLUMA</name>
<protein>
    <submittedName>
        <fullName evidence="5">Protein SPA2</fullName>
    </submittedName>
</protein>
<feature type="domain" description="GIT Spa2 homology (SHD)" evidence="4">
    <location>
        <begin position="45"/>
        <end position="75"/>
    </location>
</feature>
<dbReference type="Pfam" id="PF12205">
    <property type="entry name" value="GIT1_C"/>
    <property type="match status" value="1"/>
</dbReference>
<dbReference type="EMBL" id="CP015056">
    <property type="protein sequence ID" value="QGN15314.1"/>
    <property type="molecule type" value="Genomic_DNA"/>
</dbReference>
<feature type="region of interest" description="Disordered" evidence="3">
    <location>
        <begin position="941"/>
        <end position="1023"/>
    </location>
</feature>
<proteinExistence type="predicted"/>
<feature type="compositionally biased region" description="Polar residues" evidence="3">
    <location>
        <begin position="837"/>
        <end position="858"/>
    </location>
</feature>
<evidence type="ECO:0000313" key="6">
    <source>
        <dbReference type="Proteomes" id="UP000422736"/>
    </source>
</evidence>
<dbReference type="InterPro" id="IPR022018">
    <property type="entry name" value="GIT1_C"/>
</dbReference>
<dbReference type="Proteomes" id="UP000422736">
    <property type="component" value="Chromosome 3"/>
</dbReference>
<accession>A0ABX6EWQ1</accession>
<sequence length="1250" mass="138922">MKDDSKELKYAQRVQIHNYYQSLKQFFEITGGSRDRSMTSRAQKARSKLLKLSAPQFFELSTDVNDELQRRIDESQLQHEFLAPNESFHAKRNQARQKLANLSNVRFNDLVDDILFEIRRRGFSTLPAPEEVDNEKSPNLDNGSLPVDKAEQPTPALDVLDIKNSPMLPSNDEHKEKKEKPTDEDTSPLNTTLQTSTVIPKTASIDWSSDEEEPKEENETESLEPIEPLEPFKQKEAKETDVSEELNEKKEYPAQEDVSPSNNVITLDDVSSLNQSPNLEKGYTRNPTEQSNISAPSPVGNKSINSLDNPLTFSDRPLSQSSATMTPIIQTAATTAAATGFGLSPVENKSKRMGSLSQSVERNKDRDIELLLSEGNKLDNVITNLEKEKLQLLERIKELESNNEELKAKNDSLCEEVDELKQRSNEPSATKALDNNFQKGMSELTSHLNQLSVENEELKQQKVELQLLLKNVSSPSKHNGSLIDKESTWNSKRDDSSQSRSSRVATNKLAPIANKELFPENSIIPSNLIDDLDSQIANILNLVLSPQASVLPLFQGIASISDYCSKILTLVNSSDTKSVCLVLENTISHAITSVRYYCSYKTPLLKVILENSIAEISYAIYDLIKTVNLNSNKQEVYETPKLSDELEDSVVYSNQNTPMQKNLPQAEDLDYGLDKPTFSSAAEGVEMSPVKPLKITQKRSSQEAPTRPVTSRKPSGPGLFTAMLNGGLKKDITPKSSRNPLHLELQLDGSPKEKPQVPVIETRGIKRIDINQPSPTPERSSNQSNLNDSKLKVTSEKTATPLPVDHKESISVVQQPVTSEKKDKITKPVPSVERSANKSSPNDTQSKPVKQNSSTVSSHETKSTTSSDEKGSPVTPIIANSDNVVPVTRNLNVTKSSNTERSPRLQNINSDMYNSNDEETGGESIDDDDTNATYEALRKTMKLKHSQPEEQGKDSKKDIFSPVIHPQPIEVTMSDDDLNEKPFNFETDSIEKPDSASIPSSTSNEKADNHIPKPVSTPVQKSPVASLSPAQLVVSPLKPVARDSIIFENAKANDVKRGIDMEKASAPPSSIAETIENSESEEEIEFDVDAFDIENPDNSLADLLLYLEYQTMDVINTIQSLLSSIKQPNSTAGELRTESNAINQVIRQMVEATSVSMNQSRNSHLKEHGSWVVQSLDDCRRRMTVLCHLKPDGEIKSYEGDEEFADKHFKQRLAGIAFDVAKCTKELVKTVEEASLKTNIDYLNAKLSKE</sequence>
<feature type="compositionally biased region" description="Polar residues" evidence="3">
    <location>
        <begin position="771"/>
        <end position="788"/>
    </location>
</feature>
<keyword evidence="2" id="KW-0175">Coiled coil</keyword>
<feature type="compositionally biased region" description="Acidic residues" evidence="3">
    <location>
        <begin position="916"/>
        <end position="929"/>
    </location>
</feature>
<keyword evidence="6" id="KW-1185">Reference proteome</keyword>
<dbReference type="PANTHER" id="PTHR21601:SF0">
    <property type="entry name" value="PROTEIN SPA2-RELATED"/>
    <property type="match status" value="1"/>
</dbReference>
<reference evidence="5 6" key="2">
    <citation type="submission" date="2019-11" db="EMBL/GenBank/DDBJ databases">
        <authorList>
            <person name="Lu H."/>
        </authorList>
    </citation>
    <scope>NUCLEOTIDE SEQUENCE [LARGE SCALE GENOMIC DNA]</scope>
    <source>
        <strain evidence="5 6">FIM1</strain>
    </source>
</reference>
<evidence type="ECO:0000313" key="5">
    <source>
        <dbReference type="EMBL" id="QGN15314.1"/>
    </source>
</evidence>
<gene>
    <name evidence="5" type="primary">SPA2</name>
    <name evidence="5" type="ORF">FIM1_2003</name>
</gene>
<evidence type="ECO:0000256" key="1">
    <source>
        <dbReference type="ARBA" id="ARBA00022737"/>
    </source>
</evidence>
<feature type="compositionally biased region" description="Polar residues" evidence="3">
    <location>
        <begin position="698"/>
        <end position="713"/>
    </location>
</feature>
<dbReference type="InterPro" id="IPR013724">
    <property type="entry name" value="GIT_SHD"/>
</dbReference>
<feature type="compositionally biased region" description="Polar residues" evidence="3">
    <location>
        <begin position="285"/>
        <end position="305"/>
    </location>
</feature>